<organism evidence="1 2">
    <name type="scientific">Echinicola vietnamensis (strain DSM 17526 / LMG 23754 / KMM 6221)</name>
    <dbReference type="NCBI Taxonomy" id="926556"/>
    <lineage>
        <taxon>Bacteria</taxon>
        <taxon>Pseudomonadati</taxon>
        <taxon>Bacteroidota</taxon>
        <taxon>Cytophagia</taxon>
        <taxon>Cytophagales</taxon>
        <taxon>Cyclobacteriaceae</taxon>
        <taxon>Echinicola</taxon>
    </lineage>
</organism>
<dbReference type="Proteomes" id="UP000010796">
    <property type="component" value="Chromosome"/>
</dbReference>
<protein>
    <submittedName>
        <fullName evidence="1">Uncharacterized protein</fullName>
    </submittedName>
</protein>
<keyword evidence="2" id="KW-1185">Reference proteome</keyword>
<dbReference type="STRING" id="926556.Echvi_1638"/>
<dbReference type="HOGENOM" id="CLU_3152170_0_0_10"/>
<name>L0FXX4_ECHVK</name>
<sequence length="48" mass="5565">MNAFVSIIIQQAFSLLLISRVKLKNTLHKSVLCYTEEHTFKANQKFLP</sequence>
<dbReference type="AlphaFoldDB" id="L0FXX4"/>
<reference evidence="2" key="1">
    <citation type="submission" date="2012-02" db="EMBL/GenBank/DDBJ databases">
        <title>The complete genome of Echinicola vietnamensis DSM 17526.</title>
        <authorList>
            <person name="Lucas S."/>
            <person name="Copeland A."/>
            <person name="Lapidus A."/>
            <person name="Glavina del Rio T."/>
            <person name="Dalin E."/>
            <person name="Tice H."/>
            <person name="Bruce D."/>
            <person name="Goodwin L."/>
            <person name="Pitluck S."/>
            <person name="Peters L."/>
            <person name="Ovchinnikova G."/>
            <person name="Teshima H."/>
            <person name="Kyrpides N."/>
            <person name="Mavromatis K."/>
            <person name="Ivanova N."/>
            <person name="Brettin T."/>
            <person name="Detter J.C."/>
            <person name="Han C."/>
            <person name="Larimer F."/>
            <person name="Land M."/>
            <person name="Hauser L."/>
            <person name="Markowitz V."/>
            <person name="Cheng J.-F."/>
            <person name="Hugenholtz P."/>
            <person name="Woyke T."/>
            <person name="Wu D."/>
            <person name="Brambilla E."/>
            <person name="Klenk H.-P."/>
            <person name="Eisen J.A."/>
        </authorList>
    </citation>
    <scope>NUCLEOTIDE SEQUENCE [LARGE SCALE GENOMIC DNA]</scope>
    <source>
        <strain evidence="2">DSM 17526 / LMG 23754 / KMM 6221</strain>
    </source>
</reference>
<evidence type="ECO:0000313" key="2">
    <source>
        <dbReference type="Proteomes" id="UP000010796"/>
    </source>
</evidence>
<proteinExistence type="predicted"/>
<accession>L0FXX4</accession>
<dbReference type="KEGG" id="evi:Echvi_1638"/>
<gene>
    <name evidence="1" type="ordered locus">Echvi_1638</name>
</gene>
<dbReference type="EMBL" id="CP003346">
    <property type="protein sequence ID" value="AGA77903.1"/>
    <property type="molecule type" value="Genomic_DNA"/>
</dbReference>
<evidence type="ECO:0000313" key="1">
    <source>
        <dbReference type="EMBL" id="AGA77903.1"/>
    </source>
</evidence>